<feature type="compositionally biased region" description="Basic and acidic residues" evidence="7">
    <location>
        <begin position="34"/>
        <end position="45"/>
    </location>
</feature>
<dbReference type="InterPro" id="IPR044808">
    <property type="entry name" value="ERF_plant"/>
</dbReference>
<dbReference type="Pfam" id="PF00847">
    <property type="entry name" value="AP2"/>
    <property type="match status" value="1"/>
</dbReference>
<accession>A0AAQ3NH43</accession>
<dbReference type="InterPro" id="IPR001471">
    <property type="entry name" value="AP2/ERF_dom"/>
</dbReference>
<evidence type="ECO:0000313" key="9">
    <source>
        <dbReference type="EMBL" id="WVZ08623.1"/>
    </source>
</evidence>
<dbReference type="GO" id="GO:0003700">
    <property type="term" value="F:DNA-binding transcription factor activity"/>
    <property type="evidence" value="ECO:0007669"/>
    <property type="project" value="InterPro"/>
</dbReference>
<dbReference type="CDD" id="cd00018">
    <property type="entry name" value="AP2"/>
    <property type="match status" value="1"/>
</dbReference>
<evidence type="ECO:0000256" key="7">
    <source>
        <dbReference type="SAM" id="MobiDB-lite"/>
    </source>
</evidence>
<comment type="similarity">
    <text evidence="6">Belongs to the AP2/ERF transcription factor family. ERF subfamily.</text>
</comment>
<evidence type="ECO:0000256" key="5">
    <source>
        <dbReference type="ARBA" id="ARBA00023242"/>
    </source>
</evidence>
<keyword evidence="4" id="KW-0804">Transcription</keyword>
<keyword evidence="5" id="KW-0539">Nucleus</keyword>
<evidence type="ECO:0000256" key="1">
    <source>
        <dbReference type="ARBA" id="ARBA00004123"/>
    </source>
</evidence>
<feature type="region of interest" description="Disordered" evidence="7">
    <location>
        <begin position="24"/>
        <end position="80"/>
    </location>
</feature>
<dbReference type="GO" id="GO:0009873">
    <property type="term" value="P:ethylene-activated signaling pathway"/>
    <property type="evidence" value="ECO:0007669"/>
    <property type="project" value="InterPro"/>
</dbReference>
<comment type="subcellular location">
    <subcellularLocation>
        <location evidence="1">Nucleus</location>
    </subcellularLocation>
</comment>
<reference evidence="9 10" key="1">
    <citation type="journal article" date="2023" name="Life. Sci Alliance">
        <title>Evolutionary insights into 3D genome organization and epigenetic landscape of Vigna mungo.</title>
        <authorList>
            <person name="Junaid A."/>
            <person name="Singh B."/>
            <person name="Bhatia S."/>
        </authorList>
    </citation>
    <scope>NUCLEOTIDE SEQUENCE [LARGE SCALE GENOMIC DNA]</scope>
    <source>
        <strain evidence="9">Urdbean</strain>
    </source>
</reference>
<keyword evidence="3" id="KW-0238">DNA-binding</keyword>
<proteinExistence type="inferred from homology"/>
<feature type="region of interest" description="Disordered" evidence="7">
    <location>
        <begin position="302"/>
        <end position="334"/>
    </location>
</feature>
<dbReference type="GO" id="GO:0005634">
    <property type="term" value="C:nucleus"/>
    <property type="evidence" value="ECO:0007669"/>
    <property type="project" value="UniProtKB-SubCell"/>
</dbReference>
<protein>
    <recommendedName>
        <fullName evidence="8">AP2/ERF domain-containing protein</fullName>
    </recommendedName>
</protein>
<evidence type="ECO:0000256" key="6">
    <source>
        <dbReference type="ARBA" id="ARBA00024343"/>
    </source>
</evidence>
<feature type="domain" description="AP2/ERF" evidence="8">
    <location>
        <begin position="139"/>
        <end position="196"/>
    </location>
</feature>
<dbReference type="Proteomes" id="UP001374535">
    <property type="component" value="Chromosome 6"/>
</dbReference>
<sequence length="334" mass="37098">MQVFSKTFCKGSLTTEEPFIELNKVDRRHGKRPLPSDHASRENREGFNFPSQQGEEPSSFPFLQQPINTADDSTPSTPVPQYAQIATSTLIETQDPSQHPLNQGKKFASTPLNVIIQGWCLYCYDDVDCGDKKLGRKRHYRGVRQRPWGKWAAEIRDPKKAARVWLGTFDTAEAAAAAYDAAALKFKGSKAKLNFPEHVLLASIPPSPSAQNININSNNSYASFSSPPVYQPQPLLSPSQEEAFPNLMQYAQLLWSRDDDDLQRVASGLHHNHNHNHNPTESFYGSSSSTMFSFSSTSVVTESDKQIGGDAGDSKEGEYYGSCFSRGSDFHGKN</sequence>
<feature type="compositionally biased region" description="Polar residues" evidence="7">
    <location>
        <begin position="49"/>
        <end position="76"/>
    </location>
</feature>
<keyword evidence="10" id="KW-1185">Reference proteome</keyword>
<dbReference type="InterPro" id="IPR016177">
    <property type="entry name" value="DNA-bd_dom_sf"/>
</dbReference>
<dbReference type="GO" id="GO:0003677">
    <property type="term" value="F:DNA binding"/>
    <property type="evidence" value="ECO:0007669"/>
    <property type="project" value="UniProtKB-KW"/>
</dbReference>
<keyword evidence="2" id="KW-0805">Transcription regulation</keyword>
<evidence type="ECO:0000313" key="10">
    <source>
        <dbReference type="Proteomes" id="UP001374535"/>
    </source>
</evidence>
<dbReference type="PANTHER" id="PTHR31190">
    <property type="entry name" value="DNA-BINDING DOMAIN"/>
    <property type="match status" value="1"/>
</dbReference>
<name>A0AAQ3NH43_VIGMU</name>
<dbReference type="AlphaFoldDB" id="A0AAQ3NH43"/>
<dbReference type="PANTHER" id="PTHR31190:SF489">
    <property type="entry name" value="ETHYLENE-RESPONSIVE TRANSCRIPTION FACTOR ERF113-RELATED"/>
    <property type="match status" value="1"/>
</dbReference>
<organism evidence="9 10">
    <name type="scientific">Vigna mungo</name>
    <name type="common">Black gram</name>
    <name type="synonym">Phaseolus mungo</name>
    <dbReference type="NCBI Taxonomy" id="3915"/>
    <lineage>
        <taxon>Eukaryota</taxon>
        <taxon>Viridiplantae</taxon>
        <taxon>Streptophyta</taxon>
        <taxon>Embryophyta</taxon>
        <taxon>Tracheophyta</taxon>
        <taxon>Spermatophyta</taxon>
        <taxon>Magnoliopsida</taxon>
        <taxon>eudicotyledons</taxon>
        <taxon>Gunneridae</taxon>
        <taxon>Pentapetalae</taxon>
        <taxon>rosids</taxon>
        <taxon>fabids</taxon>
        <taxon>Fabales</taxon>
        <taxon>Fabaceae</taxon>
        <taxon>Papilionoideae</taxon>
        <taxon>50 kb inversion clade</taxon>
        <taxon>NPAAA clade</taxon>
        <taxon>indigoferoid/millettioid clade</taxon>
        <taxon>Phaseoleae</taxon>
        <taxon>Vigna</taxon>
    </lineage>
</organism>
<dbReference type="PRINTS" id="PR00367">
    <property type="entry name" value="ETHRSPELEMNT"/>
</dbReference>
<dbReference type="SMART" id="SM00380">
    <property type="entry name" value="AP2"/>
    <property type="match status" value="1"/>
</dbReference>
<dbReference type="FunFam" id="3.30.730.10:FF:000001">
    <property type="entry name" value="Ethylene-responsive transcription factor 2"/>
    <property type="match status" value="1"/>
</dbReference>
<gene>
    <name evidence="9" type="ORF">V8G54_021969</name>
</gene>
<evidence type="ECO:0000256" key="4">
    <source>
        <dbReference type="ARBA" id="ARBA00023163"/>
    </source>
</evidence>
<dbReference type="EMBL" id="CP144695">
    <property type="protein sequence ID" value="WVZ08623.1"/>
    <property type="molecule type" value="Genomic_DNA"/>
</dbReference>
<dbReference type="InterPro" id="IPR036955">
    <property type="entry name" value="AP2/ERF_dom_sf"/>
</dbReference>
<feature type="compositionally biased region" description="Basic and acidic residues" evidence="7">
    <location>
        <begin position="302"/>
        <end position="318"/>
    </location>
</feature>
<dbReference type="SUPFAM" id="SSF54171">
    <property type="entry name" value="DNA-binding domain"/>
    <property type="match status" value="1"/>
</dbReference>
<evidence type="ECO:0000256" key="2">
    <source>
        <dbReference type="ARBA" id="ARBA00023015"/>
    </source>
</evidence>
<dbReference type="PROSITE" id="PS51032">
    <property type="entry name" value="AP2_ERF"/>
    <property type="match status" value="1"/>
</dbReference>
<evidence type="ECO:0000259" key="8">
    <source>
        <dbReference type="PROSITE" id="PS51032"/>
    </source>
</evidence>
<dbReference type="Gene3D" id="3.30.730.10">
    <property type="entry name" value="AP2/ERF domain"/>
    <property type="match status" value="1"/>
</dbReference>
<evidence type="ECO:0000256" key="3">
    <source>
        <dbReference type="ARBA" id="ARBA00023125"/>
    </source>
</evidence>